<dbReference type="InterPro" id="IPR005534">
    <property type="entry name" value="Curli_assmbl/transp-comp_CsgG"/>
</dbReference>
<evidence type="ECO:0000256" key="6">
    <source>
        <dbReference type="SAM" id="SignalP"/>
    </source>
</evidence>
<proteinExistence type="predicted"/>
<keyword evidence="4" id="KW-0564">Palmitate</keyword>
<sequence length="298" mass="32949">MNKIILFSILFLSTFSLVAQNEKITVGITYFTYPSYHEKNYVEQINEIVANEFVKAGRFTVVDRTKLQAIKAEQELQKTEDFLDSKVIEQGKTLGAKYIVTGQLVSVATTSSYSVEFKKYQYSASILVSVKLIDVETSEVVQAETFGRGSSNASVEGGFFKQLMNSSCDVAGNGNSTDEALRNAMTNLSCGLKNWIKRVFPTMVSVVEVQETHKKKGAVKILIAGGSGIGLSTRKELSIIEFLKVVVDGNELIRKKEIGKVEVIKVEDENFAICEVKEGGIEIKDRIDKGIVLKAFVK</sequence>
<evidence type="ECO:0000256" key="4">
    <source>
        <dbReference type="ARBA" id="ARBA00023139"/>
    </source>
</evidence>
<comment type="caution">
    <text evidence="7">The sequence shown here is derived from an EMBL/GenBank/DDBJ whole genome shotgun (WGS) entry which is preliminary data.</text>
</comment>
<dbReference type="Pfam" id="PF03783">
    <property type="entry name" value="CsgG"/>
    <property type="match status" value="1"/>
</dbReference>
<accession>A0ABU5QVV2</accession>
<organism evidence="7 8">
    <name type="scientific">Arcicella aquatica</name>
    <dbReference type="NCBI Taxonomy" id="217141"/>
    <lineage>
        <taxon>Bacteria</taxon>
        <taxon>Pseudomonadati</taxon>
        <taxon>Bacteroidota</taxon>
        <taxon>Cytophagia</taxon>
        <taxon>Cytophagales</taxon>
        <taxon>Flectobacillaceae</taxon>
        <taxon>Arcicella</taxon>
    </lineage>
</organism>
<keyword evidence="2 6" id="KW-0732">Signal</keyword>
<evidence type="ECO:0000313" key="7">
    <source>
        <dbReference type="EMBL" id="MEA5260794.1"/>
    </source>
</evidence>
<evidence type="ECO:0000256" key="2">
    <source>
        <dbReference type="ARBA" id="ARBA00022729"/>
    </source>
</evidence>
<protein>
    <submittedName>
        <fullName evidence="7">CsgG/HfaB family protein</fullName>
    </submittedName>
</protein>
<dbReference type="PANTHER" id="PTHR41164">
    <property type="entry name" value="CURLI PRODUCTION ASSEMBLY/TRANSPORT COMPONENT CSGG"/>
    <property type="match status" value="1"/>
</dbReference>
<keyword evidence="8" id="KW-1185">Reference proteome</keyword>
<evidence type="ECO:0000256" key="3">
    <source>
        <dbReference type="ARBA" id="ARBA00023136"/>
    </source>
</evidence>
<keyword evidence="5" id="KW-0449">Lipoprotein</keyword>
<keyword evidence="3" id="KW-0472">Membrane</keyword>
<evidence type="ECO:0000256" key="5">
    <source>
        <dbReference type="ARBA" id="ARBA00023288"/>
    </source>
</evidence>
<reference evidence="7 8" key="1">
    <citation type="submission" date="2023-12" db="EMBL/GenBank/DDBJ databases">
        <title>Novel species of the genus Arcicella isolated from rivers.</title>
        <authorList>
            <person name="Lu H."/>
        </authorList>
    </citation>
    <scope>NUCLEOTIDE SEQUENCE [LARGE SCALE GENOMIC DNA]</scope>
    <source>
        <strain evidence="7 8">LMG 21963</strain>
    </source>
</reference>
<keyword evidence="1" id="KW-1003">Cell membrane</keyword>
<dbReference type="Gene3D" id="3.40.50.10610">
    <property type="entry name" value="ABC-type transport auxiliary lipoprotein component"/>
    <property type="match status" value="1"/>
</dbReference>
<dbReference type="Proteomes" id="UP001304671">
    <property type="component" value="Unassembled WGS sequence"/>
</dbReference>
<feature type="chain" id="PRO_5045568560" evidence="6">
    <location>
        <begin position="20"/>
        <end position="298"/>
    </location>
</feature>
<name>A0ABU5QVV2_9BACT</name>
<dbReference type="EMBL" id="JAYFUL010000068">
    <property type="protein sequence ID" value="MEA5260794.1"/>
    <property type="molecule type" value="Genomic_DNA"/>
</dbReference>
<evidence type="ECO:0000256" key="1">
    <source>
        <dbReference type="ARBA" id="ARBA00022475"/>
    </source>
</evidence>
<feature type="signal peptide" evidence="6">
    <location>
        <begin position="1"/>
        <end position="19"/>
    </location>
</feature>
<dbReference type="RefSeq" id="WP_323253624.1">
    <property type="nucleotide sequence ID" value="NZ_JAYFUL010000068.1"/>
</dbReference>
<dbReference type="PANTHER" id="PTHR41164:SF1">
    <property type="entry name" value="CURLI PRODUCTION ASSEMBLY_TRANSPORT COMPONENT CSGG"/>
    <property type="match status" value="1"/>
</dbReference>
<gene>
    <name evidence="7" type="ORF">VB264_23545</name>
</gene>
<evidence type="ECO:0000313" key="8">
    <source>
        <dbReference type="Proteomes" id="UP001304671"/>
    </source>
</evidence>